<evidence type="ECO:0000313" key="1">
    <source>
        <dbReference type="EMBL" id="JAH65603.1"/>
    </source>
</evidence>
<sequence length="29" mass="3450">MQGIPFEYLQKKSTAFLKNYKNVKIQKCT</sequence>
<dbReference type="EMBL" id="GBXM01042974">
    <property type="protein sequence ID" value="JAH65603.1"/>
    <property type="molecule type" value="Transcribed_RNA"/>
</dbReference>
<reference evidence="1" key="2">
    <citation type="journal article" date="2015" name="Fish Shellfish Immunol.">
        <title>Early steps in the European eel (Anguilla anguilla)-Vibrio vulnificus interaction in the gills: Role of the RtxA13 toxin.</title>
        <authorList>
            <person name="Callol A."/>
            <person name="Pajuelo D."/>
            <person name="Ebbesson L."/>
            <person name="Teles M."/>
            <person name="MacKenzie S."/>
            <person name="Amaro C."/>
        </authorList>
    </citation>
    <scope>NUCLEOTIDE SEQUENCE</scope>
</reference>
<accession>A0A0E9UKV1</accession>
<name>A0A0E9UKV1_ANGAN</name>
<proteinExistence type="predicted"/>
<protein>
    <submittedName>
        <fullName evidence="1">Uncharacterized protein</fullName>
    </submittedName>
</protein>
<reference evidence="1" key="1">
    <citation type="submission" date="2014-11" db="EMBL/GenBank/DDBJ databases">
        <authorList>
            <person name="Amaro Gonzalez C."/>
        </authorList>
    </citation>
    <scope>NUCLEOTIDE SEQUENCE</scope>
</reference>
<dbReference type="AlphaFoldDB" id="A0A0E9UKV1"/>
<organism evidence="1">
    <name type="scientific">Anguilla anguilla</name>
    <name type="common">European freshwater eel</name>
    <name type="synonym">Muraena anguilla</name>
    <dbReference type="NCBI Taxonomy" id="7936"/>
    <lineage>
        <taxon>Eukaryota</taxon>
        <taxon>Metazoa</taxon>
        <taxon>Chordata</taxon>
        <taxon>Craniata</taxon>
        <taxon>Vertebrata</taxon>
        <taxon>Euteleostomi</taxon>
        <taxon>Actinopterygii</taxon>
        <taxon>Neopterygii</taxon>
        <taxon>Teleostei</taxon>
        <taxon>Anguilliformes</taxon>
        <taxon>Anguillidae</taxon>
        <taxon>Anguilla</taxon>
    </lineage>
</organism>